<reference evidence="1" key="1">
    <citation type="submission" date="2024-02" db="EMBL/GenBank/DDBJ databases">
        <authorList>
            <consortium name="ELIXIR-Norway"/>
            <consortium name="Elixir Norway"/>
        </authorList>
    </citation>
    <scope>NUCLEOTIDE SEQUENCE</scope>
</reference>
<evidence type="ECO:0000313" key="2">
    <source>
        <dbReference type="Proteomes" id="UP001497512"/>
    </source>
</evidence>
<protein>
    <submittedName>
        <fullName evidence="1">Uncharacterized protein</fullName>
    </submittedName>
</protein>
<gene>
    <name evidence="1" type="ORF">CSSPTR1EN2_LOCUS10356</name>
</gene>
<keyword evidence="2" id="KW-1185">Reference proteome</keyword>
<dbReference type="InterPro" id="IPR053091">
    <property type="entry name" value="PSII_Assembly/Photoprotect-Rel"/>
</dbReference>
<evidence type="ECO:0000313" key="1">
    <source>
        <dbReference type="EMBL" id="CAK9210831.1"/>
    </source>
</evidence>
<proteinExistence type="predicted"/>
<sequence>MEIIEIRPLGSSSSSSSIGRAFQVSELRRQCKRLKRFKHVAVRALVETNSNGSFRRSRKQTKEVIMVDPLEAKRLAAEEWKLLQARAALQRQQQIEAINGGWAVLGLTAAIVIEGYTGKGILEQVAGYLDSIADFIAGLTPGP</sequence>
<organism evidence="1 2">
    <name type="scientific">Sphagnum troendelagicum</name>
    <dbReference type="NCBI Taxonomy" id="128251"/>
    <lineage>
        <taxon>Eukaryota</taxon>
        <taxon>Viridiplantae</taxon>
        <taxon>Streptophyta</taxon>
        <taxon>Embryophyta</taxon>
        <taxon>Bryophyta</taxon>
        <taxon>Sphagnophytina</taxon>
        <taxon>Sphagnopsida</taxon>
        <taxon>Sphagnales</taxon>
        <taxon>Sphagnaceae</taxon>
        <taxon>Sphagnum</taxon>
    </lineage>
</organism>
<accession>A0ABP0U217</accession>
<name>A0ABP0U217_9BRYO</name>
<dbReference type="SUPFAM" id="SSF103511">
    <property type="entry name" value="Chlorophyll a-b binding protein"/>
    <property type="match status" value="1"/>
</dbReference>
<dbReference type="EMBL" id="OZ019910">
    <property type="protein sequence ID" value="CAK9210831.1"/>
    <property type="molecule type" value="Genomic_DNA"/>
</dbReference>
<dbReference type="PANTHER" id="PTHR37752:SF1">
    <property type="entry name" value="OS02G0610700 PROTEIN"/>
    <property type="match status" value="1"/>
</dbReference>
<dbReference type="PANTHER" id="PTHR37752">
    <property type="entry name" value="OS02G0610700 PROTEIN"/>
    <property type="match status" value="1"/>
</dbReference>
<dbReference type="Proteomes" id="UP001497512">
    <property type="component" value="Chromosome 18"/>
</dbReference>